<keyword evidence="2" id="KW-1185">Reference proteome</keyword>
<reference evidence="1" key="1">
    <citation type="submission" date="2022-08" db="UniProtKB">
        <authorList>
            <consortium name="EnsemblMetazoa"/>
        </authorList>
    </citation>
    <scope>IDENTIFICATION</scope>
    <source>
        <strain evidence="1">05x7-T-G4-1.051#20</strain>
    </source>
</reference>
<evidence type="ECO:0000313" key="1">
    <source>
        <dbReference type="EnsemblMetazoa" id="G17189.1:cds"/>
    </source>
</evidence>
<organism evidence="1 2">
    <name type="scientific">Magallana gigas</name>
    <name type="common">Pacific oyster</name>
    <name type="synonym">Crassostrea gigas</name>
    <dbReference type="NCBI Taxonomy" id="29159"/>
    <lineage>
        <taxon>Eukaryota</taxon>
        <taxon>Metazoa</taxon>
        <taxon>Spiralia</taxon>
        <taxon>Lophotrochozoa</taxon>
        <taxon>Mollusca</taxon>
        <taxon>Bivalvia</taxon>
        <taxon>Autobranchia</taxon>
        <taxon>Pteriomorphia</taxon>
        <taxon>Ostreida</taxon>
        <taxon>Ostreoidea</taxon>
        <taxon>Ostreidae</taxon>
        <taxon>Magallana</taxon>
    </lineage>
</organism>
<dbReference type="EnsemblMetazoa" id="G17189.1">
    <property type="protein sequence ID" value="G17189.1:cds"/>
    <property type="gene ID" value="G17189"/>
</dbReference>
<dbReference type="Proteomes" id="UP000005408">
    <property type="component" value="Unassembled WGS sequence"/>
</dbReference>
<sequence>MRLPLQNLRNALNDRVFLVQPFVNSAVLLGRPNSSISDSVHYMTRSLANDNIHIKFKFTAKENSFNLFYIQSPRSGKYMYMKENLYCKHRVMTNPSLNAQWKVVQVQEPDGEDDSISYFVLCTKQWPNRFICLVGTDAKGLDDESNPNNGCLFKEKPLKTPMRQSVVKRREDALWMITGFLKERQIMIENDITKIKKYVSDESNEEYYFLNSSLESIATALDVLNGNEFNENMMDGLQQVLVICFQLFKDDFLFCSIKRQLLRMCGAIISCIWQTHGIADFICRHLKQEDEHRYEIQNDIRALRRFAFFLHEIERCKNIQERHISHMLSESRICDELGCLANLKEASLTKHHPRLIVTSLKVGVMQLAVTWQKYAVAKYHCHSDLEAKQIRQIIQLQMQNEKRIFTKCKEKKVSTSITRIAANMPLFTSECEVEENETPTRRKKMDDVNQVMPVSQRRKIESIDSFCKSCGYDVSVITQFITENHNELTENEASIIDVLWESIEGLQSGSAKYSQTEAIKIVGCVLSIPKLVFTMTEVMRKVVILVIHFLKIIFRITDLKVIFDPKCPEKSINMHELSGLAEKMERIEVCIDAVDVAEDVDEPALHSLVSNVDIHIGVDQIGVLKSRIQSMMSEGDMKVCLHLLTLFVRISTVRHSLLFRMITCLKTNNYSKHTSETLQKYIEKERTDGKQFLRFFSGPSLKNVGVLSVFEPAEQIELVAYLKDMHIPFKDLRQVLDGRIFLIQPFTNSSILLGRPFPSISAARAMKSSTDVDNIRIRFQFKAIDGSLNLFHIVSPDLNEYLNMQNSLYCMYSKKFQAQTGAQWRIIQVRDEEERDDMPSLFVLCTKKRPQQFLYMKKSLFDCARGLEENLPPTKECLFKLIPPGESPIHIPISNCGILESFTMPEEK</sequence>
<name>A0A8W8J5U8_MAGGI</name>
<evidence type="ECO:0000313" key="2">
    <source>
        <dbReference type="Proteomes" id="UP000005408"/>
    </source>
</evidence>
<protein>
    <submittedName>
        <fullName evidence="1">Uncharacterized protein</fullName>
    </submittedName>
</protein>
<accession>A0A8W8J5U8</accession>
<dbReference type="AlphaFoldDB" id="A0A8W8J5U8"/>
<proteinExistence type="predicted"/>